<dbReference type="OrthoDB" id="340432at2759"/>
<dbReference type="AlphaFoldDB" id="A0A6H5GYR2"/>
<evidence type="ECO:0000313" key="1">
    <source>
        <dbReference type="EMBL" id="CAB0009829.1"/>
    </source>
</evidence>
<accession>A0A6H5GYR2</accession>
<dbReference type="Proteomes" id="UP000479000">
    <property type="component" value="Unassembled WGS sequence"/>
</dbReference>
<dbReference type="Pfam" id="PF05600">
    <property type="entry name" value="CDK5RAP3"/>
    <property type="match status" value="2"/>
</dbReference>
<sequence>DCMKKEADALKSIGSAKNELTALLKELGIDGTASKSYCSALVAKADQLSEMHTKIVLEIKKIIPAIEHYVAFTKFSAPQQSVWLKMIKYLAADDPNDIVATGKLALNMLDNNDCRTNLINQLKEVSRHFYADYLPVFKNYQFEGKIIFNLDIGLLQLQMFLKLRLYELGKDGSVDAIMESKQSLQEMLANDEEILDLLTNTTSQHYFNILHSPK</sequence>
<proteinExistence type="predicted"/>
<dbReference type="InterPro" id="IPR008491">
    <property type="entry name" value="CDK5RAP3"/>
</dbReference>
<evidence type="ECO:0000313" key="2">
    <source>
        <dbReference type="Proteomes" id="UP000479000"/>
    </source>
</evidence>
<organism evidence="1 2">
    <name type="scientific">Nesidiocoris tenuis</name>
    <dbReference type="NCBI Taxonomy" id="355587"/>
    <lineage>
        <taxon>Eukaryota</taxon>
        <taxon>Metazoa</taxon>
        <taxon>Ecdysozoa</taxon>
        <taxon>Arthropoda</taxon>
        <taxon>Hexapoda</taxon>
        <taxon>Insecta</taxon>
        <taxon>Pterygota</taxon>
        <taxon>Neoptera</taxon>
        <taxon>Paraneoptera</taxon>
        <taxon>Hemiptera</taxon>
        <taxon>Heteroptera</taxon>
        <taxon>Panheteroptera</taxon>
        <taxon>Cimicomorpha</taxon>
        <taxon>Miridae</taxon>
        <taxon>Dicyphina</taxon>
        <taxon>Nesidiocoris</taxon>
    </lineage>
</organism>
<keyword evidence="2" id="KW-1185">Reference proteome</keyword>
<name>A0A6H5GYR2_9HEMI</name>
<reference evidence="1 2" key="1">
    <citation type="submission" date="2020-02" db="EMBL/GenBank/DDBJ databases">
        <authorList>
            <person name="Ferguson B K."/>
        </authorList>
    </citation>
    <scope>NUCLEOTIDE SEQUENCE [LARGE SCALE GENOMIC DNA]</scope>
</reference>
<dbReference type="EMBL" id="CADCXU010022334">
    <property type="protein sequence ID" value="CAB0009829.1"/>
    <property type="molecule type" value="Genomic_DNA"/>
</dbReference>
<feature type="non-terminal residue" evidence="1">
    <location>
        <position position="1"/>
    </location>
</feature>
<gene>
    <name evidence="1" type="ORF">NTEN_LOCUS14911</name>
</gene>
<protein>
    <submittedName>
        <fullName evidence="1">Uncharacterized protein</fullName>
    </submittedName>
</protein>